<proteinExistence type="predicted"/>
<dbReference type="OrthoDB" id="1272140at2"/>
<keyword evidence="1" id="KW-0812">Transmembrane</keyword>
<dbReference type="EMBL" id="SBKQ01000006">
    <property type="protein sequence ID" value="RXR32616.1"/>
    <property type="molecule type" value="Genomic_DNA"/>
</dbReference>
<evidence type="ECO:0000313" key="3">
    <source>
        <dbReference type="Proteomes" id="UP000289734"/>
    </source>
</evidence>
<keyword evidence="1" id="KW-0472">Membrane</keyword>
<dbReference type="RefSeq" id="WP_129464142.1">
    <property type="nucleotide sequence ID" value="NZ_SBKQ01000006.1"/>
</dbReference>
<keyword evidence="1" id="KW-1133">Transmembrane helix</keyword>
<gene>
    <name evidence="2" type="ORF">EQG68_07250</name>
</gene>
<reference evidence="3" key="1">
    <citation type="submission" date="2019-01" db="EMBL/GenBank/DDBJ databases">
        <title>Cytophagaceae bacterium strain CAR-16.</title>
        <authorList>
            <person name="Chen W.-M."/>
        </authorList>
    </citation>
    <scope>NUCLEOTIDE SEQUENCE [LARGE SCALE GENOMIC DNA]</scope>
    <source>
        <strain evidence="3">ICH-30</strain>
    </source>
</reference>
<evidence type="ECO:0000313" key="2">
    <source>
        <dbReference type="EMBL" id="RXR32616.1"/>
    </source>
</evidence>
<protein>
    <submittedName>
        <fullName evidence="2">Uncharacterized protein</fullName>
    </submittedName>
</protein>
<sequence length="302" mass="35917">MMNESQLFQLLKNEMLLNYQKHYPYFQGNWKQFSSQDIQNLIDLIEDKQNQRISEKWIYTHLKPETNEKLPRKDMLDILSQFCGFSGWDEFVFKHKNENTFVQTTKKKSNYFWLIGVGLMIVLFIFMWMNKTATDSKTIEIQDEFTQEKIADEDVKVYQIDDDKKVPLKVEDGKATLESVSQETKIRVESPFYKKMEVEVAKSNTENQILLMQPDDYALILKAFMQSDIKDWQTRKVQLQKILADDLEVLVMLPNNLGAEYYNKKEFSEKLIIPTSTIKKMRILEIKNNSEDQIQFIRIKQE</sequence>
<feature type="transmembrane region" description="Helical" evidence="1">
    <location>
        <begin position="111"/>
        <end position="129"/>
    </location>
</feature>
<accession>A0A4V1N4L8</accession>
<comment type="caution">
    <text evidence="2">The sequence shown here is derived from an EMBL/GenBank/DDBJ whole genome shotgun (WGS) entry which is preliminary data.</text>
</comment>
<keyword evidence="3" id="KW-1185">Reference proteome</keyword>
<name>A0A4V1N4L8_9FLAO</name>
<dbReference type="Proteomes" id="UP000289734">
    <property type="component" value="Unassembled WGS sequence"/>
</dbReference>
<organism evidence="2 3">
    <name type="scientific">Flavobacterium piscinae</name>
    <dbReference type="NCBI Taxonomy" id="2506424"/>
    <lineage>
        <taxon>Bacteria</taxon>
        <taxon>Pseudomonadati</taxon>
        <taxon>Bacteroidota</taxon>
        <taxon>Flavobacteriia</taxon>
        <taxon>Flavobacteriales</taxon>
        <taxon>Flavobacteriaceae</taxon>
        <taxon>Flavobacterium</taxon>
    </lineage>
</organism>
<dbReference type="AlphaFoldDB" id="A0A4V1N4L8"/>
<evidence type="ECO:0000256" key="1">
    <source>
        <dbReference type="SAM" id="Phobius"/>
    </source>
</evidence>